<comment type="similarity">
    <text evidence="1">Belongs to the ABC transporter superfamily.</text>
</comment>
<dbReference type="PROSITE" id="PS00211">
    <property type="entry name" value="ABC_TRANSPORTER_1"/>
    <property type="match status" value="1"/>
</dbReference>
<dbReference type="InterPro" id="IPR027417">
    <property type="entry name" value="P-loop_NTPase"/>
</dbReference>
<dbReference type="AlphaFoldDB" id="D4L2F0"/>
<dbReference type="RefSeq" id="WP_015522018.1">
    <property type="nucleotide sequence ID" value="NC_021012.1"/>
</dbReference>
<accession>D4L2F0</accession>
<dbReference type="InterPro" id="IPR017871">
    <property type="entry name" value="ABC_transporter-like_CS"/>
</dbReference>
<dbReference type="InterPro" id="IPR050683">
    <property type="entry name" value="Bact_Polysacc_Export_ATP-bd"/>
</dbReference>
<protein>
    <submittedName>
        <fullName evidence="6">ABC-type polysaccharide/polyol phosphate transport system, ATPase component</fullName>
    </submittedName>
</protein>
<dbReference type="SUPFAM" id="SSF52540">
    <property type="entry name" value="P-loop containing nucleoside triphosphate hydrolases"/>
    <property type="match status" value="1"/>
</dbReference>
<dbReference type="PANTHER" id="PTHR46743:SF2">
    <property type="entry name" value="TEICHOIC ACIDS EXPORT ATP-BINDING PROTEIN TAGH"/>
    <property type="match status" value="1"/>
</dbReference>
<dbReference type="InterPro" id="IPR003593">
    <property type="entry name" value="AAA+_ATPase"/>
</dbReference>
<gene>
    <name evidence="6" type="ORF">RO1_35110</name>
</gene>
<dbReference type="Pfam" id="PF00005">
    <property type="entry name" value="ABC_tran"/>
    <property type="match status" value="1"/>
</dbReference>
<reference evidence="6 7" key="2">
    <citation type="submission" date="2010-03" db="EMBL/GenBank/DDBJ databases">
        <authorList>
            <person name="Pajon A."/>
        </authorList>
    </citation>
    <scope>NUCLEOTIDE SEQUENCE [LARGE SCALE GENOMIC DNA]</scope>
    <source>
        <strain evidence="6 7">XB6B4</strain>
    </source>
</reference>
<dbReference type="KEGG" id="rix:RO1_35110"/>
<dbReference type="Proteomes" id="UP000008953">
    <property type="component" value="Chromosome"/>
</dbReference>
<feature type="domain" description="ABC transporter" evidence="5">
    <location>
        <begin position="30"/>
        <end position="250"/>
    </location>
</feature>
<organism evidence="6 7">
    <name type="scientific">Roseburia intestinalis XB6B4</name>
    <dbReference type="NCBI Taxonomy" id="718255"/>
    <lineage>
        <taxon>Bacteria</taxon>
        <taxon>Bacillati</taxon>
        <taxon>Bacillota</taxon>
        <taxon>Clostridia</taxon>
        <taxon>Lachnospirales</taxon>
        <taxon>Lachnospiraceae</taxon>
        <taxon>Roseburia</taxon>
    </lineage>
</organism>
<evidence type="ECO:0000256" key="2">
    <source>
        <dbReference type="ARBA" id="ARBA00022448"/>
    </source>
</evidence>
<evidence type="ECO:0000259" key="5">
    <source>
        <dbReference type="PROSITE" id="PS50893"/>
    </source>
</evidence>
<dbReference type="GO" id="GO:0016887">
    <property type="term" value="F:ATP hydrolysis activity"/>
    <property type="evidence" value="ECO:0007669"/>
    <property type="project" value="InterPro"/>
</dbReference>
<dbReference type="CDD" id="cd03220">
    <property type="entry name" value="ABC_KpsT_Wzt"/>
    <property type="match status" value="1"/>
</dbReference>
<sequence length="263" mass="29498">MAKELLRVEHIGMKFNLSKERVNDFREYVIRMLKGKKLEKDEFWALKDINFSIHEGERIGILGLNGAGKSTLLKVVAGVFKPTEGRVIRNGKIVPLLELGAGFDKNYTGRENIFLYGAVLGYGRQYMEEKYDQIVEFSGLEDFMDVPIKNYSSGMKSKLGFAIATIAEPEILILDEVLSVGDGKFRKKSEKKILDMMQDGTAVLFVSHSLAQVKRICNKAMILEGGKMIAFGDVDEVAQVYAEMTGELDELTVGQKNLVKKNE</sequence>
<dbReference type="EMBL" id="FP929050">
    <property type="protein sequence ID" value="CBL13790.1"/>
    <property type="molecule type" value="Genomic_DNA"/>
</dbReference>
<dbReference type="PROSITE" id="PS50893">
    <property type="entry name" value="ABC_TRANSPORTER_2"/>
    <property type="match status" value="1"/>
</dbReference>
<evidence type="ECO:0000256" key="4">
    <source>
        <dbReference type="ARBA" id="ARBA00022840"/>
    </source>
</evidence>
<dbReference type="InterPro" id="IPR003439">
    <property type="entry name" value="ABC_transporter-like_ATP-bd"/>
</dbReference>
<keyword evidence="2" id="KW-0813">Transport</keyword>
<dbReference type="GO" id="GO:0016020">
    <property type="term" value="C:membrane"/>
    <property type="evidence" value="ECO:0007669"/>
    <property type="project" value="InterPro"/>
</dbReference>
<dbReference type="GO" id="GO:0005524">
    <property type="term" value="F:ATP binding"/>
    <property type="evidence" value="ECO:0007669"/>
    <property type="project" value="UniProtKB-KW"/>
</dbReference>
<evidence type="ECO:0000256" key="3">
    <source>
        <dbReference type="ARBA" id="ARBA00022741"/>
    </source>
</evidence>
<keyword evidence="3" id="KW-0547">Nucleotide-binding</keyword>
<dbReference type="Gene3D" id="3.40.50.300">
    <property type="entry name" value="P-loop containing nucleotide triphosphate hydrolases"/>
    <property type="match status" value="1"/>
</dbReference>
<dbReference type="HOGENOM" id="CLU_000604_1_2_9"/>
<evidence type="ECO:0000313" key="7">
    <source>
        <dbReference type="Proteomes" id="UP000008953"/>
    </source>
</evidence>
<dbReference type="GO" id="GO:0140359">
    <property type="term" value="F:ABC-type transporter activity"/>
    <property type="evidence" value="ECO:0007669"/>
    <property type="project" value="InterPro"/>
</dbReference>
<reference evidence="6 7" key="1">
    <citation type="submission" date="2010-03" db="EMBL/GenBank/DDBJ databases">
        <title>The genome sequence of Roseburia intestinalis XB6B4.</title>
        <authorList>
            <consortium name="metaHIT consortium -- http://www.metahit.eu/"/>
            <person name="Pajon A."/>
            <person name="Turner K."/>
            <person name="Parkhill J."/>
            <person name="Bernalier A."/>
        </authorList>
    </citation>
    <scope>NUCLEOTIDE SEQUENCE [LARGE SCALE GENOMIC DNA]</scope>
    <source>
        <strain evidence="6 7">XB6B4</strain>
    </source>
</reference>
<dbReference type="PANTHER" id="PTHR46743">
    <property type="entry name" value="TEICHOIC ACIDS EXPORT ATP-BINDING PROTEIN TAGH"/>
    <property type="match status" value="1"/>
</dbReference>
<name>D4L2F0_9FIRM</name>
<dbReference type="PATRIC" id="fig|718255.3.peg.874"/>
<keyword evidence="4" id="KW-0067">ATP-binding</keyword>
<dbReference type="SMART" id="SM00382">
    <property type="entry name" value="AAA"/>
    <property type="match status" value="1"/>
</dbReference>
<proteinExistence type="inferred from homology"/>
<dbReference type="InterPro" id="IPR015860">
    <property type="entry name" value="ABC_transpr_TagH-like"/>
</dbReference>
<evidence type="ECO:0000256" key="1">
    <source>
        <dbReference type="ARBA" id="ARBA00005417"/>
    </source>
</evidence>
<evidence type="ECO:0000313" key="6">
    <source>
        <dbReference type="EMBL" id="CBL13790.1"/>
    </source>
</evidence>